<dbReference type="EMBL" id="JPJI01000032">
    <property type="protein sequence ID" value="KEZ92804.1"/>
    <property type="molecule type" value="Genomic_DNA"/>
</dbReference>
<accession>A0A084JV20</accession>
<gene>
    <name evidence="1" type="ORF">IL45_11755</name>
    <name evidence="2" type="ORF">LY02_00876</name>
</gene>
<dbReference type="RefSeq" id="WP_036584087.1">
    <property type="nucleotide sequence ID" value="NZ_JPJI01000032.1"/>
</dbReference>
<evidence type="ECO:0000313" key="4">
    <source>
        <dbReference type="Proteomes" id="UP000239997"/>
    </source>
</evidence>
<protein>
    <submittedName>
        <fullName evidence="1">Uncharacterized protein</fullName>
    </submittedName>
</protein>
<keyword evidence="4" id="KW-1185">Reference proteome</keyword>
<organism evidence="1 3">
    <name type="scientific">Nonlabens ulvanivorans</name>
    <name type="common">Persicivirga ulvanivorans</name>
    <dbReference type="NCBI Taxonomy" id="906888"/>
    <lineage>
        <taxon>Bacteria</taxon>
        <taxon>Pseudomonadati</taxon>
        <taxon>Bacteroidota</taxon>
        <taxon>Flavobacteriia</taxon>
        <taxon>Flavobacteriales</taxon>
        <taxon>Flavobacteriaceae</taxon>
        <taxon>Nonlabens</taxon>
    </lineage>
</organism>
<dbReference type="Proteomes" id="UP000239997">
    <property type="component" value="Unassembled WGS sequence"/>
</dbReference>
<reference evidence="1 3" key="1">
    <citation type="submission" date="2014-07" db="EMBL/GenBank/DDBJ databases">
        <title>Draft genome sequence of Nonlabens ulvanivorans, an ulvan degrading bacterium.</title>
        <authorList>
            <person name="Kopel M."/>
            <person name="Helbert W."/>
            <person name="Henrissat B."/>
            <person name="Doniger T."/>
            <person name="Banin E."/>
        </authorList>
    </citation>
    <scope>NUCLEOTIDE SEQUENCE [LARGE SCALE GENOMIC DNA]</scope>
    <source>
        <strain evidence="1 3">PLR</strain>
    </source>
</reference>
<proteinExistence type="predicted"/>
<name>A0A084JV20_NONUL</name>
<evidence type="ECO:0000313" key="3">
    <source>
        <dbReference type="Proteomes" id="UP000028531"/>
    </source>
</evidence>
<sequence length="287" mass="31594">MERQYFYYIIFFLLLHHSDAQVGINTSNPAAALHINNISDNEKNGIILPQLDEFPVTMTADQDSMMIYITGNGSVNKGYWFYEHGSGWRKLIDSTSAESLQMYRNPKFPDGMKGIQPVTHDLKTGGYSVPAGKNLYITSLYNSRNIGNMIVLDNTTSLSFTLISNTEASYTFPTFNNPILIGQNDLLGGTFVFNGFLVDATVDPIYTFSSYTVPANKIFIYLTSNNNSSSLPIAEIRIGATAVTQSGTNNSRSGNVEALAMPLFLDAGETINNMQSGSTMNGYLIDK</sequence>
<dbReference type="OrthoDB" id="1488700at2"/>
<comment type="caution">
    <text evidence="1">The sequence shown here is derived from an EMBL/GenBank/DDBJ whole genome shotgun (WGS) entry which is preliminary data.</text>
</comment>
<evidence type="ECO:0000313" key="1">
    <source>
        <dbReference type="EMBL" id="KEZ92804.1"/>
    </source>
</evidence>
<dbReference type="EMBL" id="PVNA01000001">
    <property type="protein sequence ID" value="PRX15655.1"/>
    <property type="molecule type" value="Genomic_DNA"/>
</dbReference>
<dbReference type="AlphaFoldDB" id="A0A084JV20"/>
<evidence type="ECO:0000313" key="2">
    <source>
        <dbReference type="EMBL" id="PRX15655.1"/>
    </source>
</evidence>
<reference evidence="2 4" key="2">
    <citation type="submission" date="2018-03" db="EMBL/GenBank/DDBJ databases">
        <title>Genomic Encyclopedia of Archaeal and Bacterial Type Strains, Phase II (KMG-II): from individual species to whole genera.</title>
        <authorList>
            <person name="Goeker M."/>
        </authorList>
    </citation>
    <scope>NUCLEOTIDE SEQUENCE [LARGE SCALE GENOMIC DNA]</scope>
    <source>
        <strain evidence="2 4">DSM 22727</strain>
    </source>
</reference>
<dbReference type="Proteomes" id="UP000028531">
    <property type="component" value="Unassembled WGS sequence"/>
</dbReference>